<dbReference type="PROSITE" id="PS00761">
    <property type="entry name" value="SPASE_I_3"/>
    <property type="match status" value="1"/>
</dbReference>
<evidence type="ECO:0000313" key="10">
    <source>
        <dbReference type="Proteomes" id="UP000308489"/>
    </source>
</evidence>
<dbReference type="AlphaFoldDB" id="A0A4U9R0X4"/>
<dbReference type="KEGG" id="hhw:NCTC503_00480"/>
<dbReference type="Proteomes" id="UP000308489">
    <property type="component" value="Chromosome 1"/>
</dbReference>
<dbReference type="GO" id="GO:0005886">
    <property type="term" value="C:plasma membrane"/>
    <property type="evidence" value="ECO:0007669"/>
    <property type="project" value="UniProtKB-SubCell"/>
</dbReference>
<evidence type="ECO:0000256" key="6">
    <source>
        <dbReference type="PIRSR" id="PIRSR600223-1"/>
    </source>
</evidence>
<reference evidence="9 10" key="1">
    <citation type="submission" date="2019-05" db="EMBL/GenBank/DDBJ databases">
        <authorList>
            <consortium name="Pathogen Informatics"/>
        </authorList>
    </citation>
    <scope>NUCLEOTIDE SEQUENCE [LARGE SCALE GENOMIC DNA]</scope>
    <source>
        <strain evidence="9 10">NCTC503</strain>
    </source>
</reference>
<accession>A0A4U9R0X4</accession>
<comment type="similarity">
    <text evidence="3 7">Belongs to the peptidase S26 family.</text>
</comment>
<feature type="active site" evidence="6">
    <location>
        <position position="43"/>
    </location>
</feature>
<dbReference type="GO" id="GO:0006465">
    <property type="term" value="P:signal peptide processing"/>
    <property type="evidence" value="ECO:0007669"/>
    <property type="project" value="InterPro"/>
</dbReference>
<evidence type="ECO:0000256" key="1">
    <source>
        <dbReference type="ARBA" id="ARBA00000677"/>
    </source>
</evidence>
<evidence type="ECO:0000256" key="3">
    <source>
        <dbReference type="ARBA" id="ARBA00009370"/>
    </source>
</evidence>
<dbReference type="NCBIfam" id="TIGR02227">
    <property type="entry name" value="sigpep_I_bact"/>
    <property type="match status" value="1"/>
</dbReference>
<evidence type="ECO:0000256" key="2">
    <source>
        <dbReference type="ARBA" id="ARBA00004401"/>
    </source>
</evidence>
<dbReference type="InterPro" id="IPR036286">
    <property type="entry name" value="LexA/Signal_pep-like_sf"/>
</dbReference>
<dbReference type="InterPro" id="IPR000223">
    <property type="entry name" value="Pept_S26A_signal_pept_1"/>
</dbReference>
<dbReference type="PANTHER" id="PTHR43390:SF1">
    <property type="entry name" value="CHLOROPLAST PROCESSING PEPTIDASE"/>
    <property type="match status" value="1"/>
</dbReference>
<keyword evidence="5 7" id="KW-0378">Hydrolase</keyword>
<keyword evidence="7" id="KW-0645">Protease</keyword>
<dbReference type="InterPro" id="IPR019757">
    <property type="entry name" value="Pept_S26A_signal_pept_1_Lys-AS"/>
</dbReference>
<evidence type="ECO:0000259" key="8">
    <source>
        <dbReference type="Pfam" id="PF10502"/>
    </source>
</evidence>
<dbReference type="SUPFAM" id="SSF51306">
    <property type="entry name" value="LexA/Signal peptidase"/>
    <property type="match status" value="1"/>
</dbReference>
<dbReference type="RefSeq" id="WP_138209278.1">
    <property type="nucleotide sequence ID" value="NZ_CBCRUQ010000009.1"/>
</dbReference>
<feature type="domain" description="Peptidase S26" evidence="8">
    <location>
        <begin position="13"/>
        <end position="174"/>
    </location>
</feature>
<keyword evidence="10" id="KW-1185">Reference proteome</keyword>
<organism evidence="9 10">
    <name type="scientific">Hathewaya histolytica</name>
    <name type="common">Clostridium histolyticum</name>
    <dbReference type="NCBI Taxonomy" id="1498"/>
    <lineage>
        <taxon>Bacteria</taxon>
        <taxon>Bacillati</taxon>
        <taxon>Bacillota</taxon>
        <taxon>Clostridia</taxon>
        <taxon>Eubacteriales</taxon>
        <taxon>Clostridiaceae</taxon>
        <taxon>Hathewaya</taxon>
    </lineage>
</organism>
<dbReference type="Gene3D" id="2.10.109.10">
    <property type="entry name" value="Umud Fragment, subunit A"/>
    <property type="match status" value="1"/>
</dbReference>
<comment type="catalytic activity">
    <reaction evidence="1 7">
        <text>Cleavage of hydrophobic, N-terminal signal or leader sequences from secreted and periplasmic proteins.</text>
        <dbReference type="EC" id="3.4.21.89"/>
    </reaction>
</comment>
<dbReference type="EMBL" id="LR590481">
    <property type="protein sequence ID" value="VTQ84118.1"/>
    <property type="molecule type" value="Genomic_DNA"/>
</dbReference>
<keyword evidence="7" id="KW-1133">Transmembrane helix</keyword>
<dbReference type="InterPro" id="IPR019758">
    <property type="entry name" value="Pept_S26A_signal_pept_1_CS"/>
</dbReference>
<evidence type="ECO:0000256" key="4">
    <source>
        <dbReference type="ARBA" id="ARBA00013208"/>
    </source>
</evidence>
<sequence length="183" mass="20963">MSASYNKYSTFLKNWILPIVVAFLIAGVISRFIGYVISVPTGSMYPTITPGDKIITTRIYKKNNLKRGDIIVFDSLEYDKKFVKRLIGLPGDKINIEKDGTLYINGKVYNEPYIQNQISPLENYEGMNLGSFEVPEGKYFFLGDNRTSSNDSRYWKEPYISSKDIKGKARIVVYPFNRIGKLK</sequence>
<dbReference type="OrthoDB" id="9802919at2"/>
<evidence type="ECO:0000313" key="9">
    <source>
        <dbReference type="EMBL" id="VTQ84118.1"/>
    </source>
</evidence>
<dbReference type="Pfam" id="PF10502">
    <property type="entry name" value="Peptidase_S26"/>
    <property type="match status" value="1"/>
</dbReference>
<dbReference type="GO" id="GO:0004252">
    <property type="term" value="F:serine-type endopeptidase activity"/>
    <property type="evidence" value="ECO:0007669"/>
    <property type="project" value="InterPro"/>
</dbReference>
<dbReference type="InterPro" id="IPR019533">
    <property type="entry name" value="Peptidase_S26"/>
</dbReference>
<dbReference type="EC" id="3.4.21.89" evidence="4 7"/>
<dbReference type="GO" id="GO:0009003">
    <property type="term" value="F:signal peptidase activity"/>
    <property type="evidence" value="ECO:0007669"/>
    <property type="project" value="UniProtKB-EC"/>
</dbReference>
<protein>
    <recommendedName>
        <fullName evidence="4 7">Signal peptidase I</fullName>
        <ecNumber evidence="4 7">3.4.21.89</ecNumber>
    </recommendedName>
</protein>
<comment type="subcellular location">
    <subcellularLocation>
        <location evidence="2">Cell membrane</location>
        <topology evidence="2">Single-pass type II membrane protein</topology>
    </subcellularLocation>
    <subcellularLocation>
        <location evidence="7">Membrane</location>
        <topology evidence="7">Single-pass type II membrane protein</topology>
    </subcellularLocation>
</comment>
<dbReference type="PROSITE" id="PS00760">
    <property type="entry name" value="SPASE_I_2"/>
    <property type="match status" value="1"/>
</dbReference>
<keyword evidence="7" id="KW-0472">Membrane</keyword>
<evidence type="ECO:0000256" key="5">
    <source>
        <dbReference type="ARBA" id="ARBA00022801"/>
    </source>
</evidence>
<dbReference type="CDD" id="cd06530">
    <property type="entry name" value="S26_SPase_I"/>
    <property type="match status" value="1"/>
</dbReference>
<evidence type="ECO:0000256" key="7">
    <source>
        <dbReference type="RuleBase" id="RU362042"/>
    </source>
</evidence>
<name>A0A4U9R0X4_HATHI</name>
<feature type="active site" evidence="6">
    <location>
        <position position="84"/>
    </location>
</feature>
<dbReference type="PANTHER" id="PTHR43390">
    <property type="entry name" value="SIGNAL PEPTIDASE I"/>
    <property type="match status" value="1"/>
</dbReference>
<dbReference type="PRINTS" id="PR00727">
    <property type="entry name" value="LEADERPTASE"/>
</dbReference>
<keyword evidence="7" id="KW-0812">Transmembrane</keyword>
<proteinExistence type="inferred from homology"/>
<feature type="transmembrane region" description="Helical" evidence="7">
    <location>
        <begin position="15"/>
        <end position="37"/>
    </location>
</feature>
<gene>
    <name evidence="9" type="primary">lepB_2</name>
    <name evidence="9" type="ORF">NCTC503_00480</name>
</gene>